<dbReference type="Proteomes" id="UP000731907">
    <property type="component" value="Unassembled WGS sequence"/>
</dbReference>
<evidence type="ECO:0000313" key="3">
    <source>
        <dbReference type="Proteomes" id="UP000731907"/>
    </source>
</evidence>
<organism evidence="2 3">
    <name type="scientific">Paragemmobacter amnigenus</name>
    <dbReference type="NCBI Taxonomy" id="2852097"/>
    <lineage>
        <taxon>Bacteria</taxon>
        <taxon>Pseudomonadati</taxon>
        <taxon>Pseudomonadota</taxon>
        <taxon>Alphaproteobacteria</taxon>
        <taxon>Rhodobacterales</taxon>
        <taxon>Paracoccaceae</taxon>
        <taxon>Paragemmobacter</taxon>
    </lineage>
</organism>
<protein>
    <submittedName>
        <fullName evidence="2">Uncharacterized protein</fullName>
    </submittedName>
</protein>
<comment type="caution">
    <text evidence="2">The sequence shown here is derived from an EMBL/GenBank/DDBJ whole genome shotgun (WGS) entry which is preliminary data.</text>
</comment>
<reference evidence="2 3" key="1">
    <citation type="submission" date="2021-06" db="EMBL/GenBank/DDBJ databases">
        <title>Rhodobacteraceae bacterium strain HSP-20.</title>
        <authorList>
            <person name="Chen W.-M."/>
        </authorList>
    </citation>
    <scope>NUCLEOTIDE SEQUENCE [LARGE SCALE GENOMIC DNA]</scope>
    <source>
        <strain evidence="2 3">HSP-20</strain>
    </source>
</reference>
<evidence type="ECO:0000256" key="1">
    <source>
        <dbReference type="SAM" id="MobiDB-lite"/>
    </source>
</evidence>
<dbReference type="EMBL" id="JAAATX020000014">
    <property type="protein sequence ID" value="MBU9699679.1"/>
    <property type="molecule type" value="Genomic_DNA"/>
</dbReference>
<gene>
    <name evidence="2" type="ORF">GU927_017690</name>
</gene>
<sequence length="57" mass="6020">MLTKTCQAPKVKAQTSPGDRVKMSGGSHEGEPTIGAISETLGVIRYVLRVPPVEKIG</sequence>
<feature type="region of interest" description="Disordered" evidence="1">
    <location>
        <begin position="1"/>
        <end position="33"/>
    </location>
</feature>
<keyword evidence="3" id="KW-1185">Reference proteome</keyword>
<name>A0ABS6J7E6_9RHOB</name>
<accession>A0ABS6J7E6</accession>
<evidence type="ECO:0000313" key="2">
    <source>
        <dbReference type="EMBL" id="MBU9699679.1"/>
    </source>
</evidence>
<proteinExistence type="predicted"/>